<accession>A0A699IRA4</accession>
<feature type="region of interest" description="Disordered" evidence="1">
    <location>
        <begin position="1"/>
        <end position="31"/>
    </location>
</feature>
<dbReference type="AlphaFoldDB" id="A0A699IRA4"/>
<gene>
    <name evidence="2" type="ORF">Tci_545598</name>
</gene>
<reference evidence="2" key="1">
    <citation type="journal article" date="2019" name="Sci. Rep.">
        <title>Draft genome of Tanacetum cinerariifolium, the natural source of mosquito coil.</title>
        <authorList>
            <person name="Yamashiro T."/>
            <person name="Shiraishi A."/>
            <person name="Satake H."/>
            <person name="Nakayama K."/>
        </authorList>
    </citation>
    <scope>NUCLEOTIDE SEQUENCE</scope>
</reference>
<evidence type="ECO:0000313" key="2">
    <source>
        <dbReference type="EMBL" id="GEZ73625.1"/>
    </source>
</evidence>
<protein>
    <submittedName>
        <fullName evidence="2">Uncharacterized protein</fullName>
    </submittedName>
</protein>
<proteinExistence type="predicted"/>
<name>A0A699IRA4_TANCI</name>
<feature type="compositionally biased region" description="Acidic residues" evidence="1">
    <location>
        <begin position="7"/>
        <end position="20"/>
    </location>
</feature>
<organism evidence="2">
    <name type="scientific">Tanacetum cinerariifolium</name>
    <name type="common">Dalmatian daisy</name>
    <name type="synonym">Chrysanthemum cinerariifolium</name>
    <dbReference type="NCBI Taxonomy" id="118510"/>
    <lineage>
        <taxon>Eukaryota</taxon>
        <taxon>Viridiplantae</taxon>
        <taxon>Streptophyta</taxon>
        <taxon>Embryophyta</taxon>
        <taxon>Tracheophyta</taxon>
        <taxon>Spermatophyta</taxon>
        <taxon>Magnoliopsida</taxon>
        <taxon>eudicotyledons</taxon>
        <taxon>Gunneridae</taxon>
        <taxon>Pentapetalae</taxon>
        <taxon>asterids</taxon>
        <taxon>campanulids</taxon>
        <taxon>Asterales</taxon>
        <taxon>Asteraceae</taxon>
        <taxon>Asteroideae</taxon>
        <taxon>Anthemideae</taxon>
        <taxon>Anthemidinae</taxon>
        <taxon>Tanacetum</taxon>
    </lineage>
</organism>
<dbReference type="EMBL" id="BKCJ010316678">
    <property type="protein sequence ID" value="GEZ73625.1"/>
    <property type="molecule type" value="Genomic_DNA"/>
</dbReference>
<sequence length="157" mass="17422">MHQGEQLDSDVDSDVNDDDNTIPYHQYQSNNEVKRYPTDVSSVIPDGISVISILDDLSSVSSGAVVPEKPKVLAHGLYAMTPKSLCYPTNDYDALGKLKAKADIEKQLSELFQPLFDEDKEFPPDVQPQLVNVAAPRVPEIAPDSPLRKRSQKMLLQ</sequence>
<comment type="caution">
    <text evidence="2">The sequence shown here is derived from an EMBL/GenBank/DDBJ whole genome shotgun (WGS) entry which is preliminary data.</text>
</comment>
<evidence type="ECO:0000256" key="1">
    <source>
        <dbReference type="SAM" id="MobiDB-lite"/>
    </source>
</evidence>